<comment type="caution">
    <text evidence="3">The sequence shown here is derived from an EMBL/GenBank/DDBJ whole genome shotgun (WGS) entry which is preliminary data.</text>
</comment>
<dbReference type="Pfam" id="PF00795">
    <property type="entry name" value="CN_hydrolase"/>
    <property type="match status" value="1"/>
</dbReference>
<dbReference type="Gene3D" id="3.60.110.10">
    <property type="entry name" value="Carbon-nitrogen hydrolase"/>
    <property type="match status" value="1"/>
</dbReference>
<dbReference type="InterPro" id="IPR050345">
    <property type="entry name" value="Aliph_Amidase/BUP"/>
</dbReference>
<dbReference type="InterPro" id="IPR003010">
    <property type="entry name" value="C-N_Hydrolase"/>
</dbReference>
<dbReference type="InterPro" id="IPR036526">
    <property type="entry name" value="C-N_Hydrolase_sf"/>
</dbReference>
<dbReference type="AlphaFoldDB" id="A0A4R5UWR4"/>
<dbReference type="Proteomes" id="UP000295438">
    <property type="component" value="Unassembled WGS sequence"/>
</dbReference>
<feature type="domain" description="CN hydrolase" evidence="2">
    <location>
        <begin position="1"/>
        <end position="234"/>
    </location>
</feature>
<protein>
    <submittedName>
        <fullName evidence="3">Carbon-nitrogen hydrolase family protein</fullName>
    </submittedName>
</protein>
<keyword evidence="4" id="KW-1185">Reference proteome</keyword>
<organism evidence="3 4">
    <name type="scientific">Algoriphagus formosus</name>
    <dbReference type="NCBI Taxonomy" id="2007308"/>
    <lineage>
        <taxon>Bacteria</taxon>
        <taxon>Pseudomonadati</taxon>
        <taxon>Bacteroidota</taxon>
        <taxon>Cytophagia</taxon>
        <taxon>Cytophagales</taxon>
        <taxon>Cyclobacteriaceae</taxon>
        <taxon>Algoriphagus</taxon>
    </lineage>
</organism>
<sequence>MKVCIAQTKSEKGNIQRNIKSHLELIKRAIKLKADLIIFPELSITNYEPELAEELATDIESTIFDPFQELSNKNKIAIGIGMPTKATEGINISMLIFRSNKERTTYAKQLLHADELPCFISGKNQTILTIKRVKIAVGICYETLQKEHFLNAKNQGADIYIASVAKPTGGIKKAYQYFPGIAKEFKTPILMSNCVGHCDNFMSAGQSAVWNNKGKLMEQLDDSNQGLIIFDTNTDQTEKEIIATGNIASTKSSIIPNKIRSSEESLIHEVIEIRAKTVIKPKPRIDGVG</sequence>
<dbReference type="RefSeq" id="WP_133391236.1">
    <property type="nucleotide sequence ID" value="NZ_SMUW01000035.1"/>
</dbReference>
<evidence type="ECO:0000259" key="2">
    <source>
        <dbReference type="PROSITE" id="PS50263"/>
    </source>
</evidence>
<dbReference type="EMBL" id="SMUW01000035">
    <property type="protein sequence ID" value="TDK43555.1"/>
    <property type="molecule type" value="Genomic_DNA"/>
</dbReference>
<dbReference type="CDD" id="cd07197">
    <property type="entry name" value="nitrilase"/>
    <property type="match status" value="1"/>
</dbReference>
<evidence type="ECO:0000313" key="4">
    <source>
        <dbReference type="Proteomes" id="UP000295438"/>
    </source>
</evidence>
<dbReference type="PANTHER" id="PTHR43674:SF2">
    <property type="entry name" value="BETA-UREIDOPROPIONASE"/>
    <property type="match status" value="1"/>
</dbReference>
<dbReference type="GO" id="GO:0050126">
    <property type="term" value="F:N-carbamoylputrescine amidase activity"/>
    <property type="evidence" value="ECO:0007669"/>
    <property type="project" value="TreeGrafter"/>
</dbReference>
<gene>
    <name evidence="3" type="ORF">E1898_13215</name>
</gene>
<dbReference type="PANTHER" id="PTHR43674">
    <property type="entry name" value="NITRILASE C965.09-RELATED"/>
    <property type="match status" value="1"/>
</dbReference>
<dbReference type="GO" id="GO:0033388">
    <property type="term" value="P:putrescine biosynthetic process from arginine"/>
    <property type="evidence" value="ECO:0007669"/>
    <property type="project" value="TreeGrafter"/>
</dbReference>
<reference evidence="3 4" key="1">
    <citation type="submission" date="2019-03" db="EMBL/GenBank/DDBJ databases">
        <title>Algoriphagus aquimaris sp. nov., isolated form marine sediment in Pohang, Korea.</title>
        <authorList>
            <person name="Kim J."/>
            <person name="Yoon S.-H."/>
            <person name="Lee S.-S."/>
        </authorList>
    </citation>
    <scope>NUCLEOTIDE SEQUENCE [LARGE SCALE GENOMIC DNA]</scope>
    <source>
        <strain evidence="3 4">F21</strain>
    </source>
</reference>
<evidence type="ECO:0000313" key="3">
    <source>
        <dbReference type="EMBL" id="TDK43555.1"/>
    </source>
</evidence>
<accession>A0A4R5UWR4</accession>
<dbReference type="PROSITE" id="PS50263">
    <property type="entry name" value="CN_HYDROLASE"/>
    <property type="match status" value="1"/>
</dbReference>
<evidence type="ECO:0000256" key="1">
    <source>
        <dbReference type="ARBA" id="ARBA00022801"/>
    </source>
</evidence>
<keyword evidence="1 3" id="KW-0378">Hydrolase</keyword>
<dbReference type="SUPFAM" id="SSF56317">
    <property type="entry name" value="Carbon-nitrogen hydrolase"/>
    <property type="match status" value="1"/>
</dbReference>
<proteinExistence type="predicted"/>
<name>A0A4R5UWR4_9BACT</name>